<comment type="caution">
    <text evidence="1">The sequence shown here is derived from an EMBL/GenBank/DDBJ whole genome shotgun (WGS) entry which is preliminary data.</text>
</comment>
<sequence length="80" mass="9620">MVEIRWSMPVTSVDLLNCWNQNDGAERNYRTFEDKYKFVEKINMNCLFLLYFWCKESYAEAESLYLSTRLTDGTEERANQ</sequence>
<organism evidence="1 2">
    <name type="scientific">Solanum commersonii</name>
    <name type="common">Commerson's wild potato</name>
    <name type="synonym">Commerson's nightshade</name>
    <dbReference type="NCBI Taxonomy" id="4109"/>
    <lineage>
        <taxon>Eukaryota</taxon>
        <taxon>Viridiplantae</taxon>
        <taxon>Streptophyta</taxon>
        <taxon>Embryophyta</taxon>
        <taxon>Tracheophyta</taxon>
        <taxon>Spermatophyta</taxon>
        <taxon>Magnoliopsida</taxon>
        <taxon>eudicotyledons</taxon>
        <taxon>Gunneridae</taxon>
        <taxon>Pentapetalae</taxon>
        <taxon>asterids</taxon>
        <taxon>lamiids</taxon>
        <taxon>Solanales</taxon>
        <taxon>Solanaceae</taxon>
        <taxon>Solanoideae</taxon>
        <taxon>Solaneae</taxon>
        <taxon>Solanum</taxon>
    </lineage>
</organism>
<evidence type="ECO:0000313" key="1">
    <source>
        <dbReference type="EMBL" id="KAG5580900.1"/>
    </source>
</evidence>
<accession>A0A9J5X0T4</accession>
<name>A0A9J5X0T4_SOLCO</name>
<keyword evidence="2" id="KW-1185">Reference proteome</keyword>
<gene>
    <name evidence="1" type="ORF">H5410_051527</name>
</gene>
<reference evidence="1 2" key="1">
    <citation type="submission" date="2020-09" db="EMBL/GenBank/DDBJ databases">
        <title>De no assembly of potato wild relative species, Solanum commersonii.</title>
        <authorList>
            <person name="Cho K."/>
        </authorList>
    </citation>
    <scope>NUCLEOTIDE SEQUENCE [LARGE SCALE GENOMIC DNA]</scope>
    <source>
        <strain evidence="1">LZ3.2</strain>
        <tissue evidence="1">Leaf</tissue>
    </source>
</reference>
<dbReference type="AlphaFoldDB" id="A0A9J5X0T4"/>
<dbReference type="OrthoDB" id="1937542at2759"/>
<proteinExistence type="predicted"/>
<dbReference type="EMBL" id="JACXVP010000010">
    <property type="protein sequence ID" value="KAG5580900.1"/>
    <property type="molecule type" value="Genomic_DNA"/>
</dbReference>
<protein>
    <submittedName>
        <fullName evidence="1">Uncharacterized protein</fullName>
    </submittedName>
</protein>
<dbReference type="Proteomes" id="UP000824120">
    <property type="component" value="Chromosome 10"/>
</dbReference>
<feature type="non-terminal residue" evidence="1">
    <location>
        <position position="1"/>
    </location>
</feature>
<evidence type="ECO:0000313" key="2">
    <source>
        <dbReference type="Proteomes" id="UP000824120"/>
    </source>
</evidence>